<dbReference type="Gramene" id="Jr08_20090_p1">
    <property type="protein sequence ID" value="cds.Jr08_20090_p1"/>
    <property type="gene ID" value="Jr08_20090"/>
</dbReference>
<reference evidence="2" key="1">
    <citation type="submission" date="2025-08" db="UniProtKB">
        <authorList>
            <consortium name="RefSeq"/>
        </authorList>
    </citation>
    <scope>IDENTIFICATION</scope>
    <source>
        <tissue evidence="2">Leaves</tissue>
    </source>
</reference>
<dbReference type="OrthoDB" id="1730252at2759"/>
<protein>
    <submittedName>
        <fullName evidence="2">Uncharacterized protein LOC108987744</fullName>
    </submittedName>
</protein>
<gene>
    <name evidence="2" type="primary">LOC108987744</name>
</gene>
<evidence type="ECO:0000313" key="2">
    <source>
        <dbReference type="RefSeq" id="XP_018816280.1"/>
    </source>
</evidence>
<name>A0A2I4EA56_JUGRE</name>
<accession>A0A2I4EA56</accession>
<keyword evidence="1" id="KW-1185">Reference proteome</keyword>
<dbReference type="KEGG" id="jre:108987744"/>
<dbReference type="RefSeq" id="XP_018816280.1">
    <property type="nucleotide sequence ID" value="XM_018960735.2"/>
</dbReference>
<proteinExistence type="predicted"/>
<dbReference type="STRING" id="51240.A0A2I4EA56"/>
<dbReference type="GeneID" id="108987744"/>
<organism evidence="1 2">
    <name type="scientific">Juglans regia</name>
    <name type="common">English walnut</name>
    <dbReference type="NCBI Taxonomy" id="51240"/>
    <lineage>
        <taxon>Eukaryota</taxon>
        <taxon>Viridiplantae</taxon>
        <taxon>Streptophyta</taxon>
        <taxon>Embryophyta</taxon>
        <taxon>Tracheophyta</taxon>
        <taxon>Spermatophyta</taxon>
        <taxon>Magnoliopsida</taxon>
        <taxon>eudicotyledons</taxon>
        <taxon>Gunneridae</taxon>
        <taxon>Pentapetalae</taxon>
        <taxon>rosids</taxon>
        <taxon>fabids</taxon>
        <taxon>Fagales</taxon>
        <taxon>Juglandaceae</taxon>
        <taxon>Juglans</taxon>
    </lineage>
</organism>
<evidence type="ECO:0000313" key="1">
    <source>
        <dbReference type="Proteomes" id="UP000235220"/>
    </source>
</evidence>
<dbReference type="AlphaFoldDB" id="A0A2I4EA56"/>
<sequence>MTQLVPSHGVPLLTTLLVTSCIFTLLPFKLCLASFKALEVLKALWDEEDELEGLRRRRRKKIKACSLPEFDEQIAGSRVTGDPARAAVRVINNIGWSAGLLHSTIAREDNFLFTSTEFVSSCAVV</sequence>
<dbReference type="Proteomes" id="UP000235220">
    <property type="component" value="Chromosome 8"/>
</dbReference>